<evidence type="ECO:0000313" key="3">
    <source>
        <dbReference type="EMBL" id="WXA98114.1"/>
    </source>
</evidence>
<feature type="domain" description="Dienelactone hydrolase" evidence="2">
    <location>
        <begin position="98"/>
        <end position="224"/>
    </location>
</feature>
<dbReference type="InterPro" id="IPR029058">
    <property type="entry name" value="AB_hydrolase_fold"/>
</dbReference>
<keyword evidence="4" id="KW-1185">Reference proteome</keyword>
<dbReference type="GO" id="GO:0016787">
    <property type="term" value="F:hydrolase activity"/>
    <property type="evidence" value="ECO:0007669"/>
    <property type="project" value="UniProtKB-KW"/>
</dbReference>
<accession>A0ABZ2KHT2</accession>
<name>A0ABZ2KHT2_9BACT</name>
<keyword evidence="1 3" id="KW-0378">Hydrolase</keyword>
<dbReference type="InterPro" id="IPR050261">
    <property type="entry name" value="FrsA_esterase"/>
</dbReference>
<dbReference type="Gene3D" id="3.40.50.1820">
    <property type="entry name" value="alpha/beta hydrolase"/>
    <property type="match status" value="1"/>
</dbReference>
<dbReference type="PANTHER" id="PTHR22946">
    <property type="entry name" value="DIENELACTONE HYDROLASE DOMAIN-CONTAINING PROTEIN-RELATED"/>
    <property type="match status" value="1"/>
</dbReference>
<dbReference type="Pfam" id="PF01738">
    <property type="entry name" value="DLH"/>
    <property type="match status" value="1"/>
</dbReference>
<sequence length="230" mass="25276">MQPTVRTPGDKRPETKQLVTIRAGMALLEGELAVPQAPHGLVFFAHGSGSSRHSPRNRIVAQALRNDAQVATLLFDLLSPDEEQIDVRTGRMRFDIDLLARRLIVATDWARGRREGERIGYFGASTGAAAALLAAAVRPNDVAAVVSRGGRPDLAGFALDRVRAPTLLIVGGEDYPVIDMNREAMAHLQHVETRLDVIPRATHLFEEPGALGEVARRAAEWFRRHMMPKQ</sequence>
<reference evidence="3 4" key="1">
    <citation type="submission" date="2021-12" db="EMBL/GenBank/DDBJ databases">
        <title>Discovery of the Pendulisporaceae a myxobacterial family with distinct sporulation behavior and unique specialized metabolism.</title>
        <authorList>
            <person name="Garcia R."/>
            <person name="Popoff A."/>
            <person name="Bader C.D."/>
            <person name="Loehr J."/>
            <person name="Walesch S."/>
            <person name="Walt C."/>
            <person name="Boldt J."/>
            <person name="Bunk B."/>
            <person name="Haeckl F.J.F.P.J."/>
            <person name="Gunesch A.P."/>
            <person name="Birkelbach J."/>
            <person name="Nuebel U."/>
            <person name="Pietschmann T."/>
            <person name="Bach T."/>
            <person name="Mueller R."/>
        </authorList>
    </citation>
    <scope>NUCLEOTIDE SEQUENCE [LARGE SCALE GENOMIC DNA]</scope>
    <source>
        <strain evidence="3 4">MSr12523</strain>
    </source>
</reference>
<dbReference type="InterPro" id="IPR002925">
    <property type="entry name" value="Dienelactn_hydro"/>
</dbReference>
<gene>
    <name evidence="3" type="ORF">LZC95_14880</name>
</gene>
<dbReference type="EMBL" id="CP089982">
    <property type="protein sequence ID" value="WXA98114.1"/>
    <property type="molecule type" value="Genomic_DNA"/>
</dbReference>
<dbReference type="PANTHER" id="PTHR22946:SF9">
    <property type="entry name" value="POLYKETIDE TRANSFERASE AF380"/>
    <property type="match status" value="1"/>
</dbReference>
<evidence type="ECO:0000256" key="1">
    <source>
        <dbReference type="ARBA" id="ARBA00022801"/>
    </source>
</evidence>
<proteinExistence type="predicted"/>
<protein>
    <submittedName>
        <fullName evidence="3">Dienelactone hydrolase family protein</fullName>
    </submittedName>
</protein>
<dbReference type="RefSeq" id="WP_394848726.1">
    <property type="nucleotide sequence ID" value="NZ_CP089982.1"/>
</dbReference>
<dbReference type="Proteomes" id="UP001379533">
    <property type="component" value="Chromosome"/>
</dbReference>
<organism evidence="3 4">
    <name type="scientific">Pendulispora brunnea</name>
    <dbReference type="NCBI Taxonomy" id="2905690"/>
    <lineage>
        <taxon>Bacteria</taxon>
        <taxon>Pseudomonadati</taxon>
        <taxon>Myxococcota</taxon>
        <taxon>Myxococcia</taxon>
        <taxon>Myxococcales</taxon>
        <taxon>Sorangiineae</taxon>
        <taxon>Pendulisporaceae</taxon>
        <taxon>Pendulispora</taxon>
    </lineage>
</organism>
<evidence type="ECO:0000313" key="4">
    <source>
        <dbReference type="Proteomes" id="UP001379533"/>
    </source>
</evidence>
<evidence type="ECO:0000259" key="2">
    <source>
        <dbReference type="Pfam" id="PF01738"/>
    </source>
</evidence>
<dbReference type="SUPFAM" id="SSF53474">
    <property type="entry name" value="alpha/beta-Hydrolases"/>
    <property type="match status" value="1"/>
</dbReference>